<comment type="subcellular location">
    <subcellularLocation>
        <location evidence="1">Cell membrane</location>
        <topology evidence="1">Multi-pass membrane protein</topology>
    </subcellularLocation>
</comment>
<sequence length="600" mass="66661">ISIVPCLCVFGISHFGLYYLYSSTNSSDMEKVLTQIKPLVDNSVLTMDRAFMEFCYIFDMIVVGLLLVVSIILIAIAFVVLRFTISFTLSEEFREIGVMKAIGIGNFKIRGLYLVKYMGLSVIGAIIGFALSFPFGEMLMSVSSQSIIVGNQSPILINVFCTVLVIAVILLFCYGCTGKVKKMTPIDAIRNGQTGERFRKKSLMSLGKSKLPVTPFLALNDIVSSPKRYGIISLTFFLCLSLLLILSATVSTMSSDSLATTFGWADCDIYIDSKIGAECMLEDGHEKLEKHLNNMEHTLAQNDIPAKCYQETMFNLPVAFGENESNICIYQGTGTTMDMYEYTAGTVPQNTDEIAITRIAADKLNANIGDTVTIKTIDGDKEYMITAFFQSMNMQGSGIRLHSDEYINYAQATGYINTQIMFTDNPDSEEINWRMEEIQRIFPEYENIETCAETVKDMVGVADTLASVKSLIVILTIILAALITVLMERSFIAKEQGEIALMKAVGTRNGKIYAYHALRFLFVGIIAIFIGEMFAMPLTHLCIDPIFKMMGMELAVDYVINPVEMYLIFPIVILATTTVSAFLTSIYTRKIKSSDTANIE</sequence>
<keyword evidence="3 6" id="KW-0812">Transmembrane</keyword>
<accession>A0ABV1H956</accession>
<feature type="domain" description="ABC3 transporter permease C-terminal" evidence="7">
    <location>
        <begin position="68"/>
        <end position="176"/>
    </location>
</feature>
<gene>
    <name evidence="8" type="ORF">WMO37_13545</name>
</gene>
<dbReference type="PANTHER" id="PTHR30287:SF2">
    <property type="entry name" value="BLL1001 PROTEIN"/>
    <property type="match status" value="1"/>
</dbReference>
<feature type="transmembrane region" description="Helical" evidence="6">
    <location>
        <begin position="56"/>
        <end position="81"/>
    </location>
</feature>
<dbReference type="Proteomes" id="UP001546774">
    <property type="component" value="Unassembled WGS sequence"/>
</dbReference>
<comment type="caution">
    <text evidence="8">The sequence shown here is derived from an EMBL/GenBank/DDBJ whole genome shotgun (WGS) entry which is preliminary data.</text>
</comment>
<name>A0ABV1H956_9FIRM</name>
<dbReference type="PANTHER" id="PTHR30287">
    <property type="entry name" value="MEMBRANE COMPONENT OF PREDICTED ABC SUPERFAMILY METABOLITE UPTAKE TRANSPORTER"/>
    <property type="match status" value="1"/>
</dbReference>
<evidence type="ECO:0000256" key="5">
    <source>
        <dbReference type="ARBA" id="ARBA00023136"/>
    </source>
</evidence>
<keyword evidence="2" id="KW-1003">Cell membrane</keyword>
<feature type="domain" description="ABC3 transporter permease C-terminal" evidence="7">
    <location>
        <begin position="471"/>
        <end position="589"/>
    </location>
</feature>
<evidence type="ECO:0000313" key="8">
    <source>
        <dbReference type="EMBL" id="MEQ2556015.1"/>
    </source>
</evidence>
<evidence type="ECO:0000256" key="3">
    <source>
        <dbReference type="ARBA" id="ARBA00022692"/>
    </source>
</evidence>
<evidence type="ECO:0000256" key="4">
    <source>
        <dbReference type="ARBA" id="ARBA00022989"/>
    </source>
</evidence>
<evidence type="ECO:0000256" key="6">
    <source>
        <dbReference type="SAM" id="Phobius"/>
    </source>
</evidence>
<proteinExistence type="predicted"/>
<evidence type="ECO:0000259" key="7">
    <source>
        <dbReference type="Pfam" id="PF02687"/>
    </source>
</evidence>
<dbReference type="InterPro" id="IPR038766">
    <property type="entry name" value="Membrane_comp_ABC_pdt"/>
</dbReference>
<feature type="non-terminal residue" evidence="8">
    <location>
        <position position="1"/>
    </location>
</feature>
<protein>
    <submittedName>
        <fullName evidence="8">FtsX-like permease family protein</fullName>
    </submittedName>
</protein>
<keyword evidence="9" id="KW-1185">Reference proteome</keyword>
<keyword evidence="5 6" id="KW-0472">Membrane</keyword>
<feature type="transmembrane region" description="Helical" evidence="6">
    <location>
        <begin position="512"/>
        <end position="531"/>
    </location>
</feature>
<dbReference type="Pfam" id="PF02687">
    <property type="entry name" value="FtsX"/>
    <property type="match status" value="2"/>
</dbReference>
<feature type="transmembrane region" description="Helical" evidence="6">
    <location>
        <begin position="155"/>
        <end position="174"/>
    </location>
</feature>
<feature type="transmembrane region" description="Helical" evidence="6">
    <location>
        <begin position="471"/>
        <end position="491"/>
    </location>
</feature>
<evidence type="ECO:0000256" key="1">
    <source>
        <dbReference type="ARBA" id="ARBA00004651"/>
    </source>
</evidence>
<dbReference type="InterPro" id="IPR003838">
    <property type="entry name" value="ABC3_permease_C"/>
</dbReference>
<feature type="transmembrane region" description="Helical" evidence="6">
    <location>
        <begin position="114"/>
        <end position="135"/>
    </location>
</feature>
<keyword evidence="4 6" id="KW-1133">Transmembrane helix</keyword>
<evidence type="ECO:0000256" key="2">
    <source>
        <dbReference type="ARBA" id="ARBA00022475"/>
    </source>
</evidence>
<feature type="transmembrane region" description="Helical" evidence="6">
    <location>
        <begin position="229"/>
        <end position="250"/>
    </location>
</feature>
<reference evidence="8" key="1">
    <citation type="submission" date="2024-03" db="EMBL/GenBank/DDBJ databases">
        <title>Human intestinal bacterial collection.</title>
        <authorList>
            <person name="Pauvert C."/>
            <person name="Hitch T.C.A."/>
            <person name="Clavel T."/>
        </authorList>
    </citation>
    <scope>NUCLEOTIDE SEQUENCE [LARGE SCALE GENOMIC DNA]</scope>
    <source>
        <strain evidence="8">CLA-AA-H89B</strain>
    </source>
</reference>
<evidence type="ECO:0000313" key="9">
    <source>
        <dbReference type="Proteomes" id="UP001546774"/>
    </source>
</evidence>
<feature type="transmembrane region" description="Helical" evidence="6">
    <location>
        <begin position="566"/>
        <end position="587"/>
    </location>
</feature>
<organism evidence="8 9">
    <name type="scientific">Lachnospira intestinalis</name>
    <dbReference type="NCBI Taxonomy" id="3133158"/>
    <lineage>
        <taxon>Bacteria</taxon>
        <taxon>Bacillati</taxon>
        <taxon>Bacillota</taxon>
        <taxon>Clostridia</taxon>
        <taxon>Lachnospirales</taxon>
        <taxon>Lachnospiraceae</taxon>
        <taxon>Lachnospira</taxon>
    </lineage>
</organism>
<dbReference type="EMBL" id="JBBMFS010000016">
    <property type="protein sequence ID" value="MEQ2556015.1"/>
    <property type="molecule type" value="Genomic_DNA"/>
</dbReference>